<dbReference type="InterPro" id="IPR005829">
    <property type="entry name" value="Sugar_transporter_CS"/>
</dbReference>
<evidence type="ECO:0000256" key="7">
    <source>
        <dbReference type="ARBA" id="ARBA00023136"/>
    </source>
</evidence>
<evidence type="ECO:0000256" key="8">
    <source>
        <dbReference type="SAM" id="Phobius"/>
    </source>
</evidence>
<keyword evidence="7 8" id="KW-0472">Membrane</keyword>
<evidence type="ECO:0000313" key="11">
    <source>
        <dbReference type="Proteomes" id="UP001566132"/>
    </source>
</evidence>
<evidence type="ECO:0000256" key="5">
    <source>
        <dbReference type="ARBA" id="ARBA00022692"/>
    </source>
</evidence>
<dbReference type="Pfam" id="PF00083">
    <property type="entry name" value="Sugar_tr"/>
    <property type="match status" value="1"/>
</dbReference>
<proteinExistence type="predicted"/>
<gene>
    <name evidence="10" type="ORF">ABEB36_004826</name>
</gene>
<dbReference type="InterPro" id="IPR020846">
    <property type="entry name" value="MFS_dom"/>
</dbReference>
<feature type="transmembrane region" description="Helical" evidence="8">
    <location>
        <begin position="90"/>
        <end position="110"/>
    </location>
</feature>
<feature type="transmembrane region" description="Helical" evidence="8">
    <location>
        <begin position="393"/>
        <end position="416"/>
    </location>
</feature>
<evidence type="ECO:0000313" key="10">
    <source>
        <dbReference type="EMBL" id="KAL1505212.1"/>
    </source>
</evidence>
<evidence type="ECO:0000256" key="4">
    <source>
        <dbReference type="ARBA" id="ARBA00022597"/>
    </source>
</evidence>
<reference evidence="10 11" key="1">
    <citation type="submission" date="2024-05" db="EMBL/GenBank/DDBJ databases">
        <title>Genetic variation in Jamaican populations of the coffee berry borer (Hypothenemus hampei).</title>
        <authorList>
            <person name="Errbii M."/>
            <person name="Myrie A."/>
        </authorList>
    </citation>
    <scope>NUCLEOTIDE SEQUENCE [LARGE SCALE GENOMIC DNA]</scope>
    <source>
        <strain evidence="10">JA-Hopewell-2020-01-JO</strain>
        <tissue evidence="10">Whole body</tissue>
    </source>
</reference>
<dbReference type="Gene3D" id="1.20.1250.20">
    <property type="entry name" value="MFS general substrate transporter like domains"/>
    <property type="match status" value="1"/>
</dbReference>
<keyword evidence="4" id="KW-0762">Sugar transport</keyword>
<dbReference type="PROSITE" id="PS50850">
    <property type="entry name" value="MFS"/>
    <property type="match status" value="1"/>
</dbReference>
<dbReference type="AlphaFoldDB" id="A0ABD1EVZ3"/>
<evidence type="ECO:0000256" key="2">
    <source>
        <dbReference type="ARBA" id="ARBA00022448"/>
    </source>
</evidence>
<feature type="transmembrane region" description="Helical" evidence="8">
    <location>
        <begin position="422"/>
        <end position="441"/>
    </location>
</feature>
<evidence type="ECO:0000256" key="3">
    <source>
        <dbReference type="ARBA" id="ARBA00022475"/>
    </source>
</evidence>
<comment type="caution">
    <text evidence="10">The sequence shown here is derived from an EMBL/GenBank/DDBJ whole genome shotgun (WGS) entry which is preliminary data.</text>
</comment>
<dbReference type="EMBL" id="JBDJPC010000004">
    <property type="protein sequence ID" value="KAL1505212.1"/>
    <property type="molecule type" value="Genomic_DNA"/>
</dbReference>
<keyword evidence="2" id="KW-0813">Transport</keyword>
<feature type="transmembrane region" description="Helical" evidence="8">
    <location>
        <begin position="58"/>
        <end position="81"/>
    </location>
</feature>
<evidence type="ECO:0000256" key="1">
    <source>
        <dbReference type="ARBA" id="ARBA00004651"/>
    </source>
</evidence>
<dbReference type="InterPro" id="IPR005828">
    <property type="entry name" value="MFS_sugar_transport-like"/>
</dbReference>
<dbReference type="SUPFAM" id="SSF103473">
    <property type="entry name" value="MFS general substrate transporter"/>
    <property type="match status" value="1"/>
</dbReference>
<dbReference type="FunFam" id="1.20.1250.20:FF:000218">
    <property type="entry name" value="facilitated trehalose transporter Tret1"/>
    <property type="match status" value="1"/>
</dbReference>
<organism evidence="10 11">
    <name type="scientific">Hypothenemus hampei</name>
    <name type="common">Coffee berry borer</name>
    <dbReference type="NCBI Taxonomy" id="57062"/>
    <lineage>
        <taxon>Eukaryota</taxon>
        <taxon>Metazoa</taxon>
        <taxon>Ecdysozoa</taxon>
        <taxon>Arthropoda</taxon>
        <taxon>Hexapoda</taxon>
        <taxon>Insecta</taxon>
        <taxon>Pterygota</taxon>
        <taxon>Neoptera</taxon>
        <taxon>Endopterygota</taxon>
        <taxon>Coleoptera</taxon>
        <taxon>Polyphaga</taxon>
        <taxon>Cucujiformia</taxon>
        <taxon>Curculionidae</taxon>
        <taxon>Scolytinae</taxon>
        <taxon>Hypothenemus</taxon>
    </lineage>
</organism>
<name>A0ABD1EVZ3_HYPHA</name>
<dbReference type="Proteomes" id="UP001566132">
    <property type="component" value="Unassembled WGS sequence"/>
</dbReference>
<protein>
    <recommendedName>
        <fullName evidence="9">Major facilitator superfamily (MFS) profile domain-containing protein</fullName>
    </recommendedName>
</protein>
<evidence type="ECO:0000256" key="6">
    <source>
        <dbReference type="ARBA" id="ARBA00022989"/>
    </source>
</evidence>
<sequence>MKLIICSIDVSSPYFFQYFATFAGAFSILTSGINLGWTSPFLPGLLSPNSSIPTTNDEGSWCAIAPLLGAPLGALIAALLVDRIGRKKTILLTAPWVSFCFIGIAFSQTIWQITGLRFIIGSVEGALYTALPMYVGEISDPKIREFLTSTIAIAAIAGTLFINIIGSFLNIFQSSLICSLVPLVHLVWFLLVPESPYYFIKKGDFEAAKKSLQMLRAKTDVDDEVDSIAKAVVRQERSRAAGLLDLFTVRSNRRACLIFVIVCLTNKFSGKNPCMFYTEMIFEEAGSGNLDPTLSVIIYCSVELLAVTITTLFVINRFGKRFLLITSSAGCSLSVLVLATFFFLKDFDFDTSYIFWLPITALVSYNVMFSIGLSFGMVTVLSELFPTNVKAKALCIADTFSVLMGAIVSKLFQISIDLAGSMAYPFLFFALCCCLGCFLIVRVMPETKGKTLEEIQQLLIGQDQYSSELRHRQVAFVNNNAILI</sequence>
<feature type="transmembrane region" description="Helical" evidence="8">
    <location>
        <begin position="296"/>
        <end position="315"/>
    </location>
</feature>
<feature type="transmembrane region" description="Helical" evidence="8">
    <location>
        <begin position="116"/>
        <end position="134"/>
    </location>
</feature>
<feature type="transmembrane region" description="Helical" evidence="8">
    <location>
        <begin position="254"/>
        <end position="270"/>
    </location>
</feature>
<keyword evidence="5 8" id="KW-0812">Transmembrane</keyword>
<feature type="transmembrane region" description="Helical" evidence="8">
    <location>
        <begin position="15"/>
        <end position="38"/>
    </location>
</feature>
<feature type="transmembrane region" description="Helical" evidence="8">
    <location>
        <begin position="322"/>
        <end position="343"/>
    </location>
</feature>
<dbReference type="PANTHER" id="PTHR48021:SF46">
    <property type="entry name" value="MAJOR FACILITATOR SUPERFAMILY (MFS) PROFILE DOMAIN-CONTAINING PROTEIN"/>
    <property type="match status" value="1"/>
</dbReference>
<keyword evidence="3" id="KW-1003">Cell membrane</keyword>
<feature type="transmembrane region" description="Helical" evidence="8">
    <location>
        <begin position="171"/>
        <end position="192"/>
    </location>
</feature>
<dbReference type="InterPro" id="IPR036259">
    <property type="entry name" value="MFS_trans_sf"/>
</dbReference>
<feature type="transmembrane region" description="Helical" evidence="8">
    <location>
        <begin position="355"/>
        <end position="381"/>
    </location>
</feature>
<keyword evidence="6 8" id="KW-1133">Transmembrane helix</keyword>
<dbReference type="PROSITE" id="PS00216">
    <property type="entry name" value="SUGAR_TRANSPORT_1"/>
    <property type="match status" value="1"/>
</dbReference>
<evidence type="ECO:0000259" key="9">
    <source>
        <dbReference type="PROSITE" id="PS50850"/>
    </source>
</evidence>
<keyword evidence="11" id="KW-1185">Reference proteome</keyword>
<dbReference type="GO" id="GO:0005886">
    <property type="term" value="C:plasma membrane"/>
    <property type="evidence" value="ECO:0007669"/>
    <property type="project" value="UniProtKB-SubCell"/>
</dbReference>
<feature type="transmembrane region" description="Helical" evidence="8">
    <location>
        <begin position="146"/>
        <end position="165"/>
    </location>
</feature>
<feature type="domain" description="Major facilitator superfamily (MFS) profile" evidence="9">
    <location>
        <begin position="20"/>
        <end position="448"/>
    </location>
</feature>
<accession>A0ABD1EVZ3</accession>
<dbReference type="InterPro" id="IPR050549">
    <property type="entry name" value="MFS_Trehalose_Transporter"/>
</dbReference>
<dbReference type="PANTHER" id="PTHR48021">
    <property type="match status" value="1"/>
</dbReference>
<comment type="subcellular location">
    <subcellularLocation>
        <location evidence="1">Cell membrane</location>
        <topology evidence="1">Multi-pass membrane protein</topology>
    </subcellularLocation>
</comment>